<dbReference type="InterPro" id="IPR032942">
    <property type="entry name" value="BPI/LBP/Plunc"/>
</dbReference>
<dbReference type="SUPFAM" id="SSF55394">
    <property type="entry name" value="Bactericidal permeability-increasing protein, BPI"/>
    <property type="match status" value="2"/>
</dbReference>
<reference evidence="7" key="1">
    <citation type="submission" date="2017-02" db="UniProtKB">
        <authorList>
            <consortium name="WormBaseParasite"/>
        </authorList>
    </citation>
    <scope>IDENTIFICATION</scope>
</reference>
<comment type="similarity">
    <text evidence="1">Belongs to the BPI/LBP/Plunc superfamily. BPI/LBP family.</text>
</comment>
<dbReference type="InterPro" id="IPR001124">
    <property type="entry name" value="Lipid-bd_serum_glycop_C"/>
</dbReference>
<accession>A0A0N4ZX41</accession>
<evidence type="ECO:0000256" key="1">
    <source>
        <dbReference type="ARBA" id="ARBA00007292"/>
    </source>
</evidence>
<dbReference type="PANTHER" id="PTHR10504">
    <property type="entry name" value="BACTERICIDAL PERMEABILITY-INCREASING BPI PROTEIN-RELATED"/>
    <property type="match status" value="1"/>
</dbReference>
<proteinExistence type="inferred from homology"/>
<dbReference type="Proteomes" id="UP000038045">
    <property type="component" value="Unplaced"/>
</dbReference>
<dbReference type="AlphaFoldDB" id="A0A0N4ZX41"/>
<keyword evidence="6" id="KW-1185">Reference proteome</keyword>
<sequence>MIFRNLYLLSLFYLIFSNEDLNPTLIGRVSNEGLNFVSKLGHKIVDYEIPKIEFPEIDLDIDAGPGKGKLYVDDLHIPSFETPKFKFILEPPRSIHWISQGGSIQAKGNIYVKYKVVIPISFSATIHINAQDIRTNYSLSLHHLDGRPQLDVNYCDTYIKSLTLSFGGGVIPWIVNLFKTPLAAAAENAIKNQFCDTLKSVLLSQINDLLVELPTHIELGRNFFIDYDYNHIPIVTSDYVQLDAYAIISIGEEKCPYEPMKMDTYDAPNDYMANFWASPAISNCFLYSVYKQQVLKFIINKDSGAALATLLKTSCGPYEICLGKFFSALQARYPNKYVDIVIRLDDKPSIVISKTNGIVFNGILSFDFSISPYKESDEVLARLVSVLNATIKPYIKNGAAKATIQDFDFVLKQEFSNIGNFSKKICEFLSNIIKPTLKKTLETLATQGFKIPMYQNFTIASTSAIVPIDNGIRFDLDLSYTKNFEKYLFKKLWNMKYLMSGF</sequence>
<feature type="signal peptide" evidence="3">
    <location>
        <begin position="1"/>
        <end position="17"/>
    </location>
</feature>
<dbReference type="SMART" id="SM00328">
    <property type="entry name" value="BPI1"/>
    <property type="match status" value="1"/>
</dbReference>
<dbReference type="InterPro" id="IPR017943">
    <property type="entry name" value="Bactericidal_perm-incr_a/b_dom"/>
</dbReference>
<evidence type="ECO:0000259" key="4">
    <source>
        <dbReference type="SMART" id="SM00328"/>
    </source>
</evidence>
<evidence type="ECO:0000259" key="5">
    <source>
        <dbReference type="SMART" id="SM00329"/>
    </source>
</evidence>
<dbReference type="Gene3D" id="3.15.20.10">
    <property type="entry name" value="Bactericidal permeability-increasing protein, domain 2"/>
    <property type="match status" value="1"/>
</dbReference>
<dbReference type="STRING" id="131310.A0A0N4ZX41"/>
<name>A0A0N4ZX41_PARTI</name>
<dbReference type="WBParaSite" id="PTRK_0001325500.1">
    <property type="protein sequence ID" value="PTRK_0001325500.1"/>
    <property type="gene ID" value="PTRK_0001325500"/>
</dbReference>
<feature type="domain" description="Lipid-binding serum glycoprotein C-terminal" evidence="5">
    <location>
        <begin position="267"/>
        <end position="476"/>
    </location>
</feature>
<keyword evidence="3" id="KW-0732">Signal</keyword>
<dbReference type="GO" id="GO:0008289">
    <property type="term" value="F:lipid binding"/>
    <property type="evidence" value="ECO:0007669"/>
    <property type="project" value="InterPro"/>
</dbReference>
<evidence type="ECO:0000256" key="2">
    <source>
        <dbReference type="ARBA" id="ARBA00023157"/>
    </source>
</evidence>
<dbReference type="Gene3D" id="3.15.10.10">
    <property type="entry name" value="Bactericidal permeability-increasing protein, domain 1"/>
    <property type="match status" value="1"/>
</dbReference>
<protein>
    <submittedName>
        <fullName evidence="7">BPI2 domain-containing protein</fullName>
    </submittedName>
</protein>
<dbReference type="GO" id="GO:0005615">
    <property type="term" value="C:extracellular space"/>
    <property type="evidence" value="ECO:0007669"/>
    <property type="project" value="TreeGrafter"/>
</dbReference>
<keyword evidence="2" id="KW-1015">Disulfide bond</keyword>
<evidence type="ECO:0000313" key="7">
    <source>
        <dbReference type="WBParaSite" id="PTRK_0001325500.1"/>
    </source>
</evidence>
<dbReference type="SMART" id="SM00329">
    <property type="entry name" value="BPI2"/>
    <property type="match status" value="1"/>
</dbReference>
<dbReference type="PANTHER" id="PTHR10504:SF145">
    <property type="entry name" value="PROTEIN CBG15266"/>
    <property type="match status" value="1"/>
</dbReference>
<feature type="domain" description="Lipid-binding serum glycoprotein N-terminal" evidence="4">
    <location>
        <begin position="28"/>
        <end position="253"/>
    </location>
</feature>
<organism evidence="6 7">
    <name type="scientific">Parastrongyloides trichosuri</name>
    <name type="common">Possum-specific nematode worm</name>
    <dbReference type="NCBI Taxonomy" id="131310"/>
    <lineage>
        <taxon>Eukaryota</taxon>
        <taxon>Metazoa</taxon>
        <taxon>Ecdysozoa</taxon>
        <taxon>Nematoda</taxon>
        <taxon>Chromadorea</taxon>
        <taxon>Rhabditida</taxon>
        <taxon>Tylenchina</taxon>
        <taxon>Panagrolaimomorpha</taxon>
        <taxon>Strongyloidoidea</taxon>
        <taxon>Strongyloididae</taxon>
        <taxon>Parastrongyloides</taxon>
    </lineage>
</organism>
<evidence type="ECO:0000313" key="6">
    <source>
        <dbReference type="Proteomes" id="UP000038045"/>
    </source>
</evidence>
<dbReference type="Pfam" id="PF02886">
    <property type="entry name" value="LBP_BPI_CETP_C"/>
    <property type="match status" value="1"/>
</dbReference>
<feature type="chain" id="PRO_5005892422" evidence="3">
    <location>
        <begin position="18"/>
        <end position="502"/>
    </location>
</feature>
<dbReference type="InterPro" id="IPR017942">
    <property type="entry name" value="Lipid-bd_serum_glycop_N"/>
</dbReference>
<evidence type="ECO:0000256" key="3">
    <source>
        <dbReference type="SAM" id="SignalP"/>
    </source>
</evidence>
<dbReference type="Pfam" id="PF01273">
    <property type="entry name" value="LBP_BPI_CETP"/>
    <property type="match status" value="1"/>
</dbReference>